<dbReference type="EMBL" id="PDUG01000002">
    <property type="protein sequence ID" value="PIC43172.1"/>
    <property type="molecule type" value="Genomic_DNA"/>
</dbReference>
<name>A0A2G5UUE1_9PELO</name>
<dbReference type="SUPFAM" id="SSF48371">
    <property type="entry name" value="ARM repeat"/>
    <property type="match status" value="1"/>
</dbReference>
<feature type="compositionally biased region" description="Polar residues" evidence="1">
    <location>
        <begin position="48"/>
        <end position="57"/>
    </location>
</feature>
<dbReference type="OrthoDB" id="5820499at2759"/>
<feature type="compositionally biased region" description="Basic and acidic residues" evidence="1">
    <location>
        <begin position="37"/>
        <end position="47"/>
    </location>
</feature>
<evidence type="ECO:0000313" key="3">
    <source>
        <dbReference type="Proteomes" id="UP000230233"/>
    </source>
</evidence>
<gene>
    <name evidence="2" type="primary">Cni-Y53C12A.7</name>
    <name evidence="2" type="synonym">Cnig_chr_II.g3994</name>
    <name evidence="2" type="ORF">B9Z55_003994</name>
</gene>
<evidence type="ECO:0000313" key="2">
    <source>
        <dbReference type="EMBL" id="PIC43172.1"/>
    </source>
</evidence>
<dbReference type="AlphaFoldDB" id="A0A2G5UUE1"/>
<protein>
    <submittedName>
        <fullName evidence="2">Uncharacterized protein</fullName>
    </submittedName>
</protein>
<accession>A0A2G5UUE1</accession>
<dbReference type="InterPro" id="IPR016024">
    <property type="entry name" value="ARM-type_fold"/>
</dbReference>
<evidence type="ECO:0000256" key="1">
    <source>
        <dbReference type="SAM" id="MobiDB-lite"/>
    </source>
</evidence>
<dbReference type="Gene3D" id="1.25.10.10">
    <property type="entry name" value="Leucine-rich Repeat Variant"/>
    <property type="match status" value="1"/>
</dbReference>
<proteinExistence type="predicted"/>
<comment type="caution">
    <text evidence="2">The sequence shown here is derived from an EMBL/GenBank/DDBJ whole genome shotgun (WGS) entry which is preliminary data.</text>
</comment>
<dbReference type="InterPro" id="IPR011989">
    <property type="entry name" value="ARM-like"/>
</dbReference>
<reference evidence="3" key="1">
    <citation type="submission" date="2017-10" db="EMBL/GenBank/DDBJ databases">
        <title>Rapid genome shrinkage in a self-fertile nematode reveals novel sperm competition proteins.</title>
        <authorList>
            <person name="Yin D."/>
            <person name="Schwarz E.M."/>
            <person name="Thomas C.G."/>
            <person name="Felde R.L."/>
            <person name="Korf I.F."/>
            <person name="Cutter A.D."/>
            <person name="Schartner C.M."/>
            <person name="Ralston E.J."/>
            <person name="Meyer B.J."/>
            <person name="Haag E.S."/>
        </authorList>
    </citation>
    <scope>NUCLEOTIDE SEQUENCE [LARGE SCALE GENOMIC DNA]</scope>
    <source>
        <strain evidence="3">JU1422</strain>
    </source>
</reference>
<feature type="region of interest" description="Disordered" evidence="1">
    <location>
        <begin position="37"/>
        <end position="57"/>
    </location>
</feature>
<keyword evidence="3" id="KW-1185">Reference proteome</keyword>
<organism evidence="2 3">
    <name type="scientific">Caenorhabditis nigoni</name>
    <dbReference type="NCBI Taxonomy" id="1611254"/>
    <lineage>
        <taxon>Eukaryota</taxon>
        <taxon>Metazoa</taxon>
        <taxon>Ecdysozoa</taxon>
        <taxon>Nematoda</taxon>
        <taxon>Chromadorea</taxon>
        <taxon>Rhabditida</taxon>
        <taxon>Rhabditina</taxon>
        <taxon>Rhabditomorpha</taxon>
        <taxon>Rhabditoidea</taxon>
        <taxon>Rhabditidae</taxon>
        <taxon>Peloderinae</taxon>
        <taxon>Caenorhabditis</taxon>
    </lineage>
</organism>
<dbReference type="Proteomes" id="UP000230233">
    <property type="component" value="Chromosome II"/>
</dbReference>
<sequence length="141" mass="16212">MSRMKTSEEVQTEMMSELFRSKSGEYKKLNESMEYHAKVKKNKHEDVSPSTLTNQDPSELLASLEKALSDQSDNLEFEQSLDSLIILVIGMFTSSPHWLVRDKALKCLRLMNQKLGNQSIDKHAKALISCRKQRKILKNLL</sequence>